<evidence type="ECO:0000256" key="1">
    <source>
        <dbReference type="SAM" id="MobiDB-lite"/>
    </source>
</evidence>
<feature type="region of interest" description="Disordered" evidence="1">
    <location>
        <begin position="209"/>
        <end position="272"/>
    </location>
</feature>
<evidence type="ECO:0000313" key="3">
    <source>
        <dbReference type="WBParaSite" id="Csp11.Scaffold598.g5345.t1"/>
    </source>
</evidence>
<feature type="compositionally biased region" description="Low complexity" evidence="1">
    <location>
        <begin position="219"/>
        <end position="272"/>
    </location>
</feature>
<evidence type="ECO:0000313" key="2">
    <source>
        <dbReference type="Proteomes" id="UP000095282"/>
    </source>
</evidence>
<dbReference type="WBParaSite" id="Csp11.Scaffold598.g5345.t1">
    <property type="protein sequence ID" value="Csp11.Scaffold598.g5345.t1"/>
    <property type="gene ID" value="Csp11.Scaffold598.g5345"/>
</dbReference>
<accession>A0A1I7TF59</accession>
<dbReference type="Proteomes" id="UP000095282">
    <property type="component" value="Unplaced"/>
</dbReference>
<keyword evidence="2" id="KW-1185">Reference proteome</keyword>
<dbReference type="AlphaFoldDB" id="A0A1I7TF59"/>
<dbReference type="eggNOG" id="ENOG502TFF1">
    <property type="taxonomic scope" value="Eukaryota"/>
</dbReference>
<name>A0A1I7TF59_9PELO</name>
<sequence length="344" mass="38589">MDRLFAEDEMNSADLFKTSPIIEKPKKNATYFSSAAFWRKTNESVKVGVILSNLDGKLWFLLCDSSKKIVEKLEVDEMRVEFDEKELAFRFLKETVKFVDNLTFLRFAVLFLIHSRRHPVIRLLEGSGDVEITENAEIRCNITSYSLDEDGELRLPDERRGVKTRMSREKCEEHFMYKWLKNARKGCHFLIKSKENSVLEVIVDKVRQTVDSESDTSKAESISAASAAPGASPEAPPTSEAAPEAPEAPEPSLAAPEASPAAISAPGSSPASLVAPEASILAPPTPEPRPSPDLRDTIHRILGIELDRIEMRLNHRINQFQAEVTARLDRQTDLLQQVLNKCDK</sequence>
<organism evidence="2 3">
    <name type="scientific">Caenorhabditis tropicalis</name>
    <dbReference type="NCBI Taxonomy" id="1561998"/>
    <lineage>
        <taxon>Eukaryota</taxon>
        <taxon>Metazoa</taxon>
        <taxon>Ecdysozoa</taxon>
        <taxon>Nematoda</taxon>
        <taxon>Chromadorea</taxon>
        <taxon>Rhabditida</taxon>
        <taxon>Rhabditina</taxon>
        <taxon>Rhabditomorpha</taxon>
        <taxon>Rhabditoidea</taxon>
        <taxon>Rhabditidae</taxon>
        <taxon>Peloderinae</taxon>
        <taxon>Caenorhabditis</taxon>
    </lineage>
</organism>
<protein>
    <submittedName>
        <fullName evidence="3">DUF3699 domain-containing protein</fullName>
    </submittedName>
</protein>
<feature type="compositionally biased region" description="Basic and acidic residues" evidence="1">
    <location>
        <begin position="209"/>
        <end position="218"/>
    </location>
</feature>
<proteinExistence type="predicted"/>
<reference evidence="3" key="1">
    <citation type="submission" date="2016-11" db="UniProtKB">
        <authorList>
            <consortium name="WormBaseParasite"/>
        </authorList>
    </citation>
    <scope>IDENTIFICATION</scope>
</reference>